<evidence type="ECO:0000259" key="2">
    <source>
        <dbReference type="Pfam" id="PF10988"/>
    </source>
</evidence>
<accession>A0A9D9DRJ2</accession>
<reference evidence="3" key="1">
    <citation type="submission" date="2020-10" db="EMBL/GenBank/DDBJ databases">
        <authorList>
            <person name="Gilroy R."/>
        </authorList>
    </citation>
    <scope>NUCLEOTIDE SEQUENCE</scope>
    <source>
        <strain evidence="3">2889</strain>
    </source>
</reference>
<feature type="signal peptide" evidence="1">
    <location>
        <begin position="1"/>
        <end position="28"/>
    </location>
</feature>
<evidence type="ECO:0000313" key="4">
    <source>
        <dbReference type="Proteomes" id="UP000823612"/>
    </source>
</evidence>
<sequence length="294" mass="31392">MKKNFNGKFLLSSLLLMLGLLIPNPSQAQRKRVTRIDCDGVPVRVGFDISGFHGVETKKIIDVVLIPSDEEKVEVEMWPAFQEFLKVEKKNGVLCFDLRSMERLETTGTCHLTAYVHFTDLRSIAASEAADVSMKGVYDAGGNPFTIQLSGSSDMQGSLSGISNLNIQTSGASDLDLDLDRVTALKYLASGACDVKGSWCNIGQIIMDCSGSCDCSLSGNAEMLNMQTTGSADVSMGDFSVLRFVGTSSGASSLKIRVTDSFRAEASGSAEVYVAGSPKTTDFSTSGASAIKIR</sequence>
<feature type="chain" id="PRO_5038877031" evidence="1">
    <location>
        <begin position="29"/>
        <end position="294"/>
    </location>
</feature>
<dbReference type="Proteomes" id="UP000823612">
    <property type="component" value="Unassembled WGS sequence"/>
</dbReference>
<gene>
    <name evidence="3" type="ORF">IAB08_04580</name>
</gene>
<evidence type="ECO:0000313" key="3">
    <source>
        <dbReference type="EMBL" id="MBO8432549.1"/>
    </source>
</evidence>
<dbReference type="Gene3D" id="2.160.20.120">
    <property type="match status" value="1"/>
</dbReference>
<dbReference type="InterPro" id="IPR021255">
    <property type="entry name" value="DUF2807"/>
</dbReference>
<organism evidence="3 4">
    <name type="scientific">Candidatus Pullibacteroides excrementavium</name>
    <dbReference type="NCBI Taxonomy" id="2840905"/>
    <lineage>
        <taxon>Bacteria</taxon>
        <taxon>Pseudomonadati</taxon>
        <taxon>Bacteroidota</taxon>
        <taxon>Bacteroidia</taxon>
        <taxon>Bacteroidales</taxon>
        <taxon>Candidatus Pullibacteroides</taxon>
    </lineage>
</organism>
<keyword evidence="1" id="KW-0732">Signal</keyword>
<reference evidence="3" key="2">
    <citation type="journal article" date="2021" name="PeerJ">
        <title>Extensive microbial diversity within the chicken gut microbiome revealed by metagenomics and culture.</title>
        <authorList>
            <person name="Gilroy R."/>
            <person name="Ravi A."/>
            <person name="Getino M."/>
            <person name="Pursley I."/>
            <person name="Horton D.L."/>
            <person name="Alikhan N.F."/>
            <person name="Baker D."/>
            <person name="Gharbi K."/>
            <person name="Hall N."/>
            <person name="Watson M."/>
            <person name="Adriaenssens E.M."/>
            <person name="Foster-Nyarko E."/>
            <person name="Jarju S."/>
            <person name="Secka A."/>
            <person name="Antonio M."/>
            <person name="Oren A."/>
            <person name="Chaudhuri R.R."/>
            <person name="La Ragione R."/>
            <person name="Hildebrand F."/>
            <person name="Pallen M.J."/>
        </authorList>
    </citation>
    <scope>NUCLEOTIDE SEQUENCE</scope>
    <source>
        <strain evidence="3">2889</strain>
    </source>
</reference>
<evidence type="ECO:0000256" key="1">
    <source>
        <dbReference type="SAM" id="SignalP"/>
    </source>
</evidence>
<protein>
    <submittedName>
        <fullName evidence="3">DUF2807 domain-containing protein</fullName>
    </submittedName>
</protein>
<proteinExistence type="predicted"/>
<dbReference type="AlphaFoldDB" id="A0A9D9DRJ2"/>
<dbReference type="EMBL" id="JADIMZ010000068">
    <property type="protein sequence ID" value="MBO8432549.1"/>
    <property type="molecule type" value="Genomic_DNA"/>
</dbReference>
<feature type="domain" description="Putative auto-transporter adhesin head GIN" evidence="2">
    <location>
        <begin position="52"/>
        <end position="278"/>
    </location>
</feature>
<comment type="caution">
    <text evidence="3">The sequence shown here is derived from an EMBL/GenBank/DDBJ whole genome shotgun (WGS) entry which is preliminary data.</text>
</comment>
<name>A0A9D9DRJ2_9BACT</name>
<dbReference type="Pfam" id="PF10988">
    <property type="entry name" value="DUF2807"/>
    <property type="match status" value="1"/>
</dbReference>